<accession>A0A9P8W9Q3</accession>
<sequence length="199" mass="21897">MGKLRQTPSSGPPTTPRIRLGPFEAAALLVSIAHPRAPQRRGRRNSYQRWTYMRAVMRLTIPKGSRQHARISVLCPPPTRFGMTAVPCCVNLIDMVRAKAKTRKAELLRHENDPSLRARPNLAAVSVCAVDVGRAGGPDGGLSFPLSPRDARSVLPAWMTVVVLESRLDSKQSIRKQAKSICRQWPSPPGQSFETDPCA</sequence>
<dbReference type="Proteomes" id="UP000777438">
    <property type="component" value="Unassembled WGS sequence"/>
</dbReference>
<protein>
    <submittedName>
        <fullName evidence="2">Uncharacterized protein</fullName>
    </submittedName>
</protein>
<reference evidence="2 3" key="1">
    <citation type="journal article" date="2021" name="Nat. Commun.">
        <title>Genetic determinants of endophytism in the Arabidopsis root mycobiome.</title>
        <authorList>
            <person name="Mesny F."/>
            <person name="Miyauchi S."/>
            <person name="Thiergart T."/>
            <person name="Pickel B."/>
            <person name="Atanasova L."/>
            <person name="Karlsson M."/>
            <person name="Huettel B."/>
            <person name="Barry K.W."/>
            <person name="Haridas S."/>
            <person name="Chen C."/>
            <person name="Bauer D."/>
            <person name="Andreopoulos W."/>
            <person name="Pangilinan J."/>
            <person name="LaButti K."/>
            <person name="Riley R."/>
            <person name="Lipzen A."/>
            <person name="Clum A."/>
            <person name="Drula E."/>
            <person name="Henrissat B."/>
            <person name="Kohler A."/>
            <person name="Grigoriev I.V."/>
            <person name="Martin F.M."/>
            <person name="Hacquard S."/>
        </authorList>
    </citation>
    <scope>NUCLEOTIDE SEQUENCE [LARGE SCALE GENOMIC DNA]</scope>
    <source>
        <strain evidence="2 3">MPI-CAGE-CH-0241</strain>
    </source>
</reference>
<comment type="caution">
    <text evidence="2">The sequence shown here is derived from an EMBL/GenBank/DDBJ whole genome shotgun (WGS) entry which is preliminary data.</text>
</comment>
<feature type="compositionally biased region" description="Polar residues" evidence="1">
    <location>
        <begin position="190"/>
        <end position="199"/>
    </location>
</feature>
<evidence type="ECO:0000313" key="2">
    <source>
        <dbReference type="EMBL" id="KAH6894279.1"/>
    </source>
</evidence>
<organism evidence="2 3">
    <name type="scientific">Thelonectria olida</name>
    <dbReference type="NCBI Taxonomy" id="1576542"/>
    <lineage>
        <taxon>Eukaryota</taxon>
        <taxon>Fungi</taxon>
        <taxon>Dikarya</taxon>
        <taxon>Ascomycota</taxon>
        <taxon>Pezizomycotina</taxon>
        <taxon>Sordariomycetes</taxon>
        <taxon>Hypocreomycetidae</taxon>
        <taxon>Hypocreales</taxon>
        <taxon>Nectriaceae</taxon>
        <taxon>Thelonectria</taxon>
    </lineage>
</organism>
<keyword evidence="3" id="KW-1185">Reference proteome</keyword>
<feature type="region of interest" description="Disordered" evidence="1">
    <location>
        <begin position="180"/>
        <end position="199"/>
    </location>
</feature>
<dbReference type="AlphaFoldDB" id="A0A9P8W9Q3"/>
<evidence type="ECO:0000256" key="1">
    <source>
        <dbReference type="SAM" id="MobiDB-lite"/>
    </source>
</evidence>
<evidence type="ECO:0000313" key="3">
    <source>
        <dbReference type="Proteomes" id="UP000777438"/>
    </source>
</evidence>
<dbReference type="EMBL" id="JAGPYM010000005">
    <property type="protein sequence ID" value="KAH6894279.1"/>
    <property type="molecule type" value="Genomic_DNA"/>
</dbReference>
<proteinExistence type="predicted"/>
<name>A0A9P8W9Q3_9HYPO</name>
<gene>
    <name evidence="2" type="ORF">B0T10DRAFT_247646</name>
</gene>